<evidence type="ECO:0000256" key="2">
    <source>
        <dbReference type="ARBA" id="ARBA00013855"/>
    </source>
</evidence>
<sequence length="267" mass="30561">MKFKKMGGPKKRLAYYIVSLILVLLVLRGPLNSMEGPVGNLFFPVKVWVYQSTNKMKEGLSTLKNYNRIMQENKEFKHEVAKLAILEKQSETLIEENKRLHELLDMKQKSKTVFKVARINFKDSLTYHESVFIDLGETDGIKKDMVVMAGKDLLGRVSKIYKDYSLVELVTKGDVYTSVLSYKNEVLGVLKGENSELMTMESVSVDKNIEVGEEIYTSGISDIYPKGIYVGRVESIGESKNQLFKDIKIVQDFNIFDINEVIIFEEE</sequence>
<dbReference type="PANTHER" id="PTHR34138:SF1">
    <property type="entry name" value="CELL SHAPE-DETERMINING PROTEIN MREC"/>
    <property type="match status" value="1"/>
</dbReference>
<dbReference type="OrthoDB" id="90375at2"/>
<evidence type="ECO:0000256" key="1">
    <source>
        <dbReference type="ARBA" id="ARBA00009369"/>
    </source>
</evidence>
<comment type="function">
    <text evidence="5">Involved in formation and maintenance of cell shape.</text>
</comment>
<dbReference type="InterPro" id="IPR042175">
    <property type="entry name" value="Cell/Rod_MreC_2"/>
</dbReference>
<dbReference type="eggNOG" id="COG1792">
    <property type="taxonomic scope" value="Bacteria"/>
</dbReference>
<evidence type="ECO:0000313" key="7">
    <source>
        <dbReference type="EMBL" id="ADO83149.1"/>
    </source>
</evidence>
<evidence type="ECO:0000313" key="8">
    <source>
        <dbReference type="Proteomes" id="UP000006875"/>
    </source>
</evidence>
<feature type="domain" description="Rod shape-determining protein MreC beta-barrel core" evidence="6">
    <location>
        <begin position="123"/>
        <end position="264"/>
    </location>
</feature>
<dbReference type="GO" id="GO:0005886">
    <property type="term" value="C:plasma membrane"/>
    <property type="evidence" value="ECO:0007669"/>
    <property type="project" value="TreeGrafter"/>
</dbReference>
<dbReference type="EMBL" id="CP002281">
    <property type="protein sequence ID" value="ADO83149.1"/>
    <property type="molecule type" value="Genomic_DNA"/>
</dbReference>
<evidence type="ECO:0000256" key="3">
    <source>
        <dbReference type="ARBA" id="ARBA00022960"/>
    </source>
</evidence>
<proteinExistence type="inferred from homology"/>
<dbReference type="InterPro" id="IPR042177">
    <property type="entry name" value="Cell/Rod_1"/>
</dbReference>
<reference evidence="7 8" key="1">
    <citation type="journal article" date="2010" name="Stand. Genomic Sci.">
        <title>Complete genome sequence of Ilyobacter polytropus type strain (CuHbu1).</title>
        <authorList>
            <person name="Sikorski J."/>
            <person name="Chertkov O."/>
            <person name="Lapidus A."/>
            <person name="Nolan M."/>
            <person name="Lucas S."/>
            <person name="Del Rio T.G."/>
            <person name="Tice H."/>
            <person name="Cheng J.F."/>
            <person name="Tapia R."/>
            <person name="Han C."/>
            <person name="Goodwin L."/>
            <person name="Pitluck S."/>
            <person name="Liolios K."/>
            <person name="Ivanova N."/>
            <person name="Mavromatis K."/>
            <person name="Mikhailova N."/>
            <person name="Pati A."/>
            <person name="Chen A."/>
            <person name="Palaniappan K."/>
            <person name="Land M."/>
            <person name="Hauser L."/>
            <person name="Chang Y.J."/>
            <person name="Jeffries C.D."/>
            <person name="Brambilla E."/>
            <person name="Yasawong M."/>
            <person name="Rohde M."/>
            <person name="Pukall R."/>
            <person name="Spring S."/>
            <person name="Goker M."/>
            <person name="Woyke T."/>
            <person name="Bristow J."/>
            <person name="Eisen J.A."/>
            <person name="Markowitz V."/>
            <person name="Hugenholtz P."/>
            <person name="Kyrpides N.C."/>
            <person name="Klenk H.P."/>
        </authorList>
    </citation>
    <scope>NUCLEOTIDE SEQUENCE [LARGE SCALE GENOMIC DNA]</scope>
    <source>
        <strain evidence="8">ATCC 51220 / DSM 2926 / LMG 16218 / CuHBu1</strain>
    </source>
</reference>
<protein>
    <recommendedName>
        <fullName evidence="2 5">Cell shape-determining protein MreC</fullName>
    </recommendedName>
    <alternativeName>
        <fullName evidence="4 5">Cell shape protein MreC</fullName>
    </alternativeName>
</protein>
<dbReference type="NCBIfam" id="TIGR00219">
    <property type="entry name" value="mreC"/>
    <property type="match status" value="1"/>
</dbReference>
<dbReference type="GO" id="GO:0008360">
    <property type="term" value="P:regulation of cell shape"/>
    <property type="evidence" value="ECO:0007669"/>
    <property type="project" value="UniProtKB-KW"/>
</dbReference>
<name>E3HA21_ILYPC</name>
<dbReference type="InterPro" id="IPR007221">
    <property type="entry name" value="MreC"/>
</dbReference>
<accession>E3HA21</accession>
<dbReference type="AlphaFoldDB" id="E3HA21"/>
<dbReference type="PIRSF" id="PIRSF038471">
    <property type="entry name" value="MreC"/>
    <property type="match status" value="1"/>
</dbReference>
<evidence type="ECO:0000259" key="6">
    <source>
        <dbReference type="Pfam" id="PF04085"/>
    </source>
</evidence>
<evidence type="ECO:0000256" key="5">
    <source>
        <dbReference type="PIRNR" id="PIRNR038471"/>
    </source>
</evidence>
<comment type="similarity">
    <text evidence="1 5">Belongs to the MreC family.</text>
</comment>
<dbReference type="Gene3D" id="2.40.10.340">
    <property type="entry name" value="Rod shape-determining protein MreC, domain 1"/>
    <property type="match status" value="1"/>
</dbReference>
<organism evidence="7 8">
    <name type="scientific">Ilyobacter polytropus (strain ATCC 51220 / DSM 2926 / LMG 16218 / CuHBu1)</name>
    <dbReference type="NCBI Taxonomy" id="572544"/>
    <lineage>
        <taxon>Bacteria</taxon>
        <taxon>Fusobacteriati</taxon>
        <taxon>Fusobacteriota</taxon>
        <taxon>Fusobacteriia</taxon>
        <taxon>Fusobacteriales</taxon>
        <taxon>Fusobacteriaceae</taxon>
        <taxon>Ilyobacter</taxon>
    </lineage>
</organism>
<dbReference type="Proteomes" id="UP000006875">
    <property type="component" value="Chromosome"/>
</dbReference>
<dbReference type="KEGG" id="ipo:Ilyop_1369"/>
<dbReference type="PANTHER" id="PTHR34138">
    <property type="entry name" value="CELL SHAPE-DETERMINING PROTEIN MREC"/>
    <property type="match status" value="1"/>
</dbReference>
<evidence type="ECO:0000256" key="4">
    <source>
        <dbReference type="ARBA" id="ARBA00032089"/>
    </source>
</evidence>
<keyword evidence="3 5" id="KW-0133">Cell shape</keyword>
<dbReference type="HOGENOM" id="CLU_042663_1_3_0"/>
<dbReference type="InterPro" id="IPR055342">
    <property type="entry name" value="MreC_beta-barrel_core"/>
</dbReference>
<dbReference type="RefSeq" id="WP_013387816.1">
    <property type="nucleotide sequence ID" value="NC_014632.1"/>
</dbReference>
<dbReference type="STRING" id="572544.Ilyop_1369"/>
<keyword evidence="8" id="KW-1185">Reference proteome</keyword>
<dbReference type="Gene3D" id="2.40.10.350">
    <property type="entry name" value="Rod shape-determining protein MreC, domain 2"/>
    <property type="match status" value="1"/>
</dbReference>
<gene>
    <name evidence="7" type="ordered locus">Ilyop_1369</name>
</gene>
<dbReference type="Pfam" id="PF04085">
    <property type="entry name" value="MreC"/>
    <property type="match status" value="1"/>
</dbReference>